<accession>A0A918RWB2</accession>
<keyword evidence="1" id="KW-0862">Zinc</keyword>
<keyword evidence="1" id="KW-0863">Zinc-finger</keyword>
<sequence>MKALSEQTFKTLAGDAAFQQGHHFYTQGLVHGLQIHQDRITAQLGTEPPFAVELRHTARVFEGSCGCPESAGFDFCAHCVATALAYYYTTQTNQELSEVPSDDLLRRYLDTLTKPQLATALYDFLESHPDILAHWQLKASIASGQLSFSEIRKQITRALPYRSGGLWRPKDVNAYFSTAADLLRMLSEPVLALPPEKIDKLLTYTLERLEKALKNIDDTADKRQIVIVLLRTWLRAMLASNTWSDDDKISFLSEHLRAQSFAAQTLDLPESVDDLISSDAATKVYSQITRYWESLSPPGHAFSDQGTHYHYVEQLLINRARQLGDTELEFDVLVKGATTVDRCLQLVDWLLKHQDFSQAEKWLHVAGHFDEPDARELQDIELMQVKLWKAQGNFQAALAAEVARFDEDEDLDTILNAIETATHLDLSEQVRDQAIQTLQARLREGDSSLRNRRRADTLVQLFLNSHQVAPAVELAKRTPLSNQSLKQIIVASHQHHSPAVSLILDLTQRLIDTDTDRQYQRVEHFIRNQMRVIDQAKKSTFADSIRALADKPENKRRPGLLAKLNAAL</sequence>
<dbReference type="EMBL" id="BMXA01000004">
    <property type="protein sequence ID" value="GHA13675.1"/>
    <property type="molecule type" value="Genomic_DNA"/>
</dbReference>
<dbReference type="AlphaFoldDB" id="A0A918RWB2"/>
<gene>
    <name evidence="3" type="ORF">GCM10008090_24260</name>
</gene>
<reference evidence="3" key="2">
    <citation type="submission" date="2020-09" db="EMBL/GenBank/DDBJ databases">
        <authorList>
            <person name="Sun Q."/>
            <person name="Kim S."/>
        </authorList>
    </citation>
    <scope>NUCLEOTIDE SEQUENCE</scope>
    <source>
        <strain evidence="3">KCTC 12711</strain>
    </source>
</reference>
<dbReference type="PROSITE" id="PS50966">
    <property type="entry name" value="ZF_SWIM"/>
    <property type="match status" value="1"/>
</dbReference>
<keyword evidence="1" id="KW-0479">Metal-binding</keyword>
<name>A0A918RWB2_9GAMM</name>
<dbReference type="RefSeq" id="WP_189401543.1">
    <property type="nucleotide sequence ID" value="NZ_BMXA01000004.1"/>
</dbReference>
<evidence type="ECO:0000259" key="2">
    <source>
        <dbReference type="PROSITE" id="PS50966"/>
    </source>
</evidence>
<evidence type="ECO:0000313" key="3">
    <source>
        <dbReference type="EMBL" id="GHA13675.1"/>
    </source>
</evidence>
<dbReference type="InterPro" id="IPR007527">
    <property type="entry name" value="Znf_SWIM"/>
</dbReference>
<comment type="caution">
    <text evidence="3">The sequence shown here is derived from an EMBL/GenBank/DDBJ whole genome shotgun (WGS) entry which is preliminary data.</text>
</comment>
<dbReference type="GO" id="GO:0008270">
    <property type="term" value="F:zinc ion binding"/>
    <property type="evidence" value="ECO:0007669"/>
    <property type="project" value="UniProtKB-KW"/>
</dbReference>
<keyword evidence="4" id="KW-1185">Reference proteome</keyword>
<evidence type="ECO:0000256" key="1">
    <source>
        <dbReference type="PROSITE-ProRule" id="PRU00325"/>
    </source>
</evidence>
<protein>
    <recommendedName>
        <fullName evidence="2">SWIM-type domain-containing protein</fullName>
    </recommendedName>
</protein>
<reference evidence="3" key="1">
    <citation type="journal article" date="2014" name="Int. J. Syst. Evol. Microbiol.">
        <title>Complete genome sequence of Corynebacterium casei LMG S-19264T (=DSM 44701T), isolated from a smear-ripened cheese.</title>
        <authorList>
            <consortium name="US DOE Joint Genome Institute (JGI-PGF)"/>
            <person name="Walter F."/>
            <person name="Albersmeier A."/>
            <person name="Kalinowski J."/>
            <person name="Ruckert C."/>
        </authorList>
    </citation>
    <scope>NUCLEOTIDE SEQUENCE</scope>
    <source>
        <strain evidence="3">KCTC 12711</strain>
    </source>
</reference>
<organism evidence="3 4">
    <name type="scientific">Arenicella chitinivorans</name>
    <dbReference type="NCBI Taxonomy" id="1329800"/>
    <lineage>
        <taxon>Bacteria</taxon>
        <taxon>Pseudomonadati</taxon>
        <taxon>Pseudomonadota</taxon>
        <taxon>Gammaproteobacteria</taxon>
        <taxon>Arenicellales</taxon>
        <taxon>Arenicellaceae</taxon>
        <taxon>Arenicella</taxon>
    </lineage>
</organism>
<feature type="domain" description="SWIM-type" evidence="2">
    <location>
        <begin position="50"/>
        <end position="87"/>
    </location>
</feature>
<proteinExistence type="predicted"/>
<dbReference type="Proteomes" id="UP000614811">
    <property type="component" value="Unassembled WGS sequence"/>
</dbReference>
<evidence type="ECO:0000313" key="4">
    <source>
        <dbReference type="Proteomes" id="UP000614811"/>
    </source>
</evidence>